<accession>A0A1B0BRJ8</accession>
<reference evidence="1" key="2">
    <citation type="submission" date="2020-05" db="UniProtKB">
        <authorList>
            <consortium name="EnsemblMetazoa"/>
        </authorList>
    </citation>
    <scope>IDENTIFICATION</scope>
    <source>
        <strain evidence="1">IAEA</strain>
    </source>
</reference>
<dbReference type="Proteomes" id="UP000092460">
    <property type="component" value="Unassembled WGS sequence"/>
</dbReference>
<sequence>MLCRSFSLEIKRYDKYEIDLHPIYCKSLCVVIGAYTDITTWLNGLEQTNIEKLLIKRLPQAIKEHQPFHKVIDAPRYTCKRLFVCIVIKTSTVWDGEVLEQTMLDMHESIIINKKECANKQISISWPFFKHKKAVYVKISAYVSSTTTEKARSAGKDLSLICDTIMYANEIRVVHHR</sequence>
<evidence type="ECO:0000313" key="1">
    <source>
        <dbReference type="EnsemblMetazoa" id="GPPI038321-PA"/>
    </source>
</evidence>
<dbReference type="EMBL" id="JXJN01019117">
    <property type="status" value="NOT_ANNOTATED_CDS"/>
    <property type="molecule type" value="Genomic_DNA"/>
</dbReference>
<proteinExistence type="predicted"/>
<reference evidence="2" key="1">
    <citation type="submission" date="2015-01" db="EMBL/GenBank/DDBJ databases">
        <authorList>
            <person name="Aksoy S."/>
            <person name="Warren W."/>
            <person name="Wilson R.K."/>
        </authorList>
    </citation>
    <scope>NUCLEOTIDE SEQUENCE [LARGE SCALE GENOMIC DNA]</scope>
    <source>
        <strain evidence="2">IAEA</strain>
    </source>
</reference>
<dbReference type="EnsemblMetazoa" id="GPPI038321-RA">
    <property type="protein sequence ID" value="GPPI038321-PA"/>
    <property type="gene ID" value="GPPI038321"/>
</dbReference>
<keyword evidence="2" id="KW-1185">Reference proteome</keyword>
<name>A0A1B0BRJ8_9MUSC</name>
<dbReference type="EMBL" id="JXJN01019118">
    <property type="status" value="NOT_ANNOTATED_CDS"/>
    <property type="molecule type" value="Genomic_DNA"/>
</dbReference>
<protein>
    <submittedName>
        <fullName evidence="1">Uncharacterized protein</fullName>
    </submittedName>
</protein>
<evidence type="ECO:0000313" key="2">
    <source>
        <dbReference type="Proteomes" id="UP000092460"/>
    </source>
</evidence>
<organism evidence="1 2">
    <name type="scientific">Glossina palpalis gambiensis</name>
    <dbReference type="NCBI Taxonomy" id="67801"/>
    <lineage>
        <taxon>Eukaryota</taxon>
        <taxon>Metazoa</taxon>
        <taxon>Ecdysozoa</taxon>
        <taxon>Arthropoda</taxon>
        <taxon>Hexapoda</taxon>
        <taxon>Insecta</taxon>
        <taxon>Pterygota</taxon>
        <taxon>Neoptera</taxon>
        <taxon>Endopterygota</taxon>
        <taxon>Diptera</taxon>
        <taxon>Brachycera</taxon>
        <taxon>Muscomorpha</taxon>
        <taxon>Hippoboscoidea</taxon>
        <taxon>Glossinidae</taxon>
        <taxon>Glossina</taxon>
    </lineage>
</organism>
<dbReference type="VEuPathDB" id="VectorBase:GPPI038321"/>
<dbReference type="AlphaFoldDB" id="A0A1B0BRJ8"/>